<organism evidence="10">
    <name type="scientific">Lygus hesperus</name>
    <name type="common">Western plant bug</name>
    <dbReference type="NCBI Taxonomy" id="30085"/>
    <lineage>
        <taxon>Eukaryota</taxon>
        <taxon>Metazoa</taxon>
        <taxon>Ecdysozoa</taxon>
        <taxon>Arthropoda</taxon>
        <taxon>Hexapoda</taxon>
        <taxon>Insecta</taxon>
        <taxon>Pterygota</taxon>
        <taxon>Neoptera</taxon>
        <taxon>Paraneoptera</taxon>
        <taxon>Hemiptera</taxon>
        <taxon>Heteroptera</taxon>
        <taxon>Panheteroptera</taxon>
        <taxon>Cimicomorpha</taxon>
        <taxon>Miridae</taxon>
        <taxon>Mirini</taxon>
        <taxon>Lygus</taxon>
    </lineage>
</organism>
<evidence type="ECO:0000256" key="6">
    <source>
        <dbReference type="ARBA" id="ARBA00023180"/>
    </source>
</evidence>
<evidence type="ECO:0000256" key="2">
    <source>
        <dbReference type="ARBA" id="ARBA00006058"/>
    </source>
</evidence>
<protein>
    <submittedName>
        <fullName evidence="10">Prominin-like protein</fullName>
    </submittedName>
</protein>
<feature type="transmembrane region" description="Helical" evidence="8">
    <location>
        <begin position="162"/>
        <end position="184"/>
    </location>
</feature>
<dbReference type="GO" id="GO:0016020">
    <property type="term" value="C:membrane"/>
    <property type="evidence" value="ECO:0007669"/>
    <property type="project" value="UniProtKB-SubCell"/>
</dbReference>
<name>A0A146KR18_LYGHE</name>
<keyword evidence="6" id="KW-0325">Glycoprotein</keyword>
<gene>
    <name evidence="10" type="primary">CG7740</name>
    <name evidence="10" type="ORF">g.82056</name>
</gene>
<keyword evidence="3 8" id="KW-0812">Transmembrane</keyword>
<feature type="region of interest" description="Disordered" evidence="7">
    <location>
        <begin position="860"/>
        <end position="950"/>
    </location>
</feature>
<evidence type="ECO:0000256" key="8">
    <source>
        <dbReference type="SAM" id="Phobius"/>
    </source>
</evidence>
<evidence type="ECO:0000256" key="7">
    <source>
        <dbReference type="SAM" id="MobiDB-lite"/>
    </source>
</evidence>
<reference evidence="10" key="1">
    <citation type="journal article" date="2016" name="Gigascience">
        <title>De novo construction of an expanded transcriptome assembly for the western tarnished plant bug, Lygus hesperus.</title>
        <authorList>
            <person name="Tassone E.E."/>
            <person name="Geib S.M."/>
            <person name="Hall B."/>
            <person name="Fabrick J.A."/>
            <person name="Brent C.S."/>
            <person name="Hull J.J."/>
        </authorList>
    </citation>
    <scope>NUCLEOTIDE SEQUENCE</scope>
</reference>
<feature type="transmembrane region" description="Helical" evidence="8">
    <location>
        <begin position="442"/>
        <end position="468"/>
    </location>
</feature>
<dbReference type="InterPro" id="IPR008795">
    <property type="entry name" value="Prominin"/>
</dbReference>
<feature type="transmembrane region" description="Helical" evidence="8">
    <location>
        <begin position="805"/>
        <end position="824"/>
    </location>
</feature>
<feature type="transmembrane region" description="Helical" evidence="8">
    <location>
        <begin position="489"/>
        <end position="513"/>
    </location>
</feature>
<proteinExistence type="inferred from homology"/>
<feature type="signal peptide" evidence="9">
    <location>
        <begin position="1"/>
        <end position="21"/>
    </location>
</feature>
<dbReference type="PANTHER" id="PTHR22730">
    <property type="entry name" value="PROMININ PROM PROTEIN"/>
    <property type="match status" value="1"/>
</dbReference>
<keyword evidence="4 8" id="KW-1133">Transmembrane helix</keyword>
<evidence type="ECO:0000313" key="10">
    <source>
        <dbReference type="EMBL" id="JAP97419.1"/>
    </source>
</evidence>
<evidence type="ECO:0000256" key="5">
    <source>
        <dbReference type="ARBA" id="ARBA00023136"/>
    </source>
</evidence>
<accession>A0A146KR18</accession>
<feature type="transmembrane region" description="Helical" evidence="8">
    <location>
        <begin position="114"/>
        <end position="141"/>
    </location>
</feature>
<evidence type="ECO:0000256" key="9">
    <source>
        <dbReference type="SAM" id="SignalP"/>
    </source>
</evidence>
<comment type="subcellular location">
    <subcellularLocation>
        <location evidence="1">Membrane</location>
        <topology evidence="1">Multi-pass membrane protein</topology>
    </subcellularLocation>
</comment>
<evidence type="ECO:0000256" key="3">
    <source>
        <dbReference type="ARBA" id="ARBA00022692"/>
    </source>
</evidence>
<dbReference type="EMBL" id="GDHC01021209">
    <property type="protein sequence ID" value="JAP97419.1"/>
    <property type="molecule type" value="Transcribed_RNA"/>
</dbReference>
<dbReference type="PANTHER" id="PTHR22730:SF1">
    <property type="entry name" value="PROMININ-LIKE PROTEIN"/>
    <property type="match status" value="1"/>
</dbReference>
<keyword evidence="5 8" id="KW-0472">Membrane</keyword>
<feature type="compositionally biased region" description="Basic residues" evidence="7">
    <location>
        <begin position="871"/>
        <end position="881"/>
    </location>
</feature>
<sequence length="950" mass="105790">MLPLFFKMFIGLVLLFGVSHCTSVPKKGLILPAPEQNVMPFEPVQYSPPNISNDYQSSTKINARGMGHLYFITKKFMDFVLDPHAFPEGFLKVENGGVDISKDYTSLVFHYSPLVLISVGLLFLGALVPLIGLLFCCCRCAGRCGSRTQQFDKKYDTCRRHFLAFLLSTVTVIFMFGVVCAFVTNEYMEEGAKNIPKTVRAATRDSKLYLNNTKKEVSTLLVTNFGELDLVLNRLLRKSGEIVKDKLGDISKAAVLTNLTTIVHGLNVIRNDLDSIDSLTKALQGNARTLELALRDVRETLLKRLRMCQNERACIEFLNKYNITALTLESNFTQLLDRYLPQLPDVTVSLENVTSLLARDIEDEVVKGKNEFDRIKLNIQQSVDRTIPDIAKEITKAGTVLKSNSDKVIKVLDKIESYIDNIPYRSLDQREAQLLEYAQYRYYLGLGVCLVLVVVLFCLSAGLLCGYCGRRPDAHYTDDCCDKGTAARFLMMSVWIKFLTFSALVAVVLGYMLTGSMVDRAVCNPLRHPTTDSTFALLDKAVNLSDIYASIGEDASKLRPLNLSTIITECHRNTSIYHLLGLESGSMLEYSQKFNLPEKVRQLSDSIILSSDIVIITPLAEQQLRALAASPLNTIDLTVYTAVLNDRITSIDLLQLAAALNHTAMRLPPHQHEVKVRLQNEAMYLEVHQERQVELMVKLSKQLHGNASLLSNHLKFNHSSLKLAVDSLLRDLKQAQKTLNSQGPAIVRKLAEEFGKEFGIHIDSYLARVDEEAKKNVGKCWPVSLIYNATVVSLCSNILDPYNGFWLSVGCAVLLFIPAIILSVKLSTLYQKAEPYPGALIEAEYLYDAYAERDSVPLQNAGAVGGGGGGGKKKRKPKKKTSNSNAGYHLGRGGDPRVVAQPPPPQTDERAPQSWEGYNANAPPRYPAISSEYERPPPYYFPGPNQQTTT</sequence>
<dbReference type="AlphaFoldDB" id="A0A146KR18"/>
<keyword evidence="9" id="KW-0732">Signal</keyword>
<comment type="similarity">
    <text evidence="2">Belongs to the prominin family.</text>
</comment>
<dbReference type="Pfam" id="PF05478">
    <property type="entry name" value="Prominin"/>
    <property type="match status" value="1"/>
</dbReference>
<evidence type="ECO:0000256" key="4">
    <source>
        <dbReference type="ARBA" id="ARBA00022989"/>
    </source>
</evidence>
<evidence type="ECO:0000256" key="1">
    <source>
        <dbReference type="ARBA" id="ARBA00004141"/>
    </source>
</evidence>
<feature type="chain" id="PRO_5007526690" evidence="9">
    <location>
        <begin position="22"/>
        <end position="950"/>
    </location>
</feature>